<dbReference type="Proteomes" id="UP000035642">
    <property type="component" value="Unassembled WGS sequence"/>
</dbReference>
<sequence length="148" mass="16588">MLVHEMYYAAVSIVDPLMEKGHGPKKRSGWKEVRSRQLRIAHQTDLSALFDVEVVFTEYKSYDFSNGDLEPACEGTALPSLYKTSCGVCSVTFNRIGKVSSFRIMRPPELCSEYSRSVVQRKIKVCFKGLGIHGRPFGVFVGVKSFLG</sequence>
<reference evidence="1" key="1">
    <citation type="submission" date="2012-09" db="EMBL/GenBank/DDBJ databases">
        <authorList>
            <person name="Martin A.A."/>
        </authorList>
    </citation>
    <scope>NUCLEOTIDE SEQUENCE</scope>
</reference>
<evidence type="ECO:0000313" key="2">
    <source>
        <dbReference type="WBParaSite" id="ACAC_0001367501-mRNA-1"/>
    </source>
</evidence>
<dbReference type="AlphaFoldDB" id="A0A0K0DPI6"/>
<dbReference type="WBParaSite" id="ACAC_0001367501-mRNA-1">
    <property type="protein sequence ID" value="ACAC_0001367501-mRNA-1"/>
    <property type="gene ID" value="ACAC_0001367501"/>
</dbReference>
<proteinExistence type="predicted"/>
<protein>
    <submittedName>
        <fullName evidence="2">CACTA en-spm transposon protein</fullName>
    </submittedName>
</protein>
<keyword evidence="1" id="KW-1185">Reference proteome</keyword>
<reference evidence="2" key="2">
    <citation type="submission" date="2017-02" db="UniProtKB">
        <authorList>
            <consortium name="WormBaseParasite"/>
        </authorList>
    </citation>
    <scope>IDENTIFICATION</scope>
</reference>
<organism evidence="1 2">
    <name type="scientific">Angiostrongylus cantonensis</name>
    <name type="common">Rat lungworm</name>
    <dbReference type="NCBI Taxonomy" id="6313"/>
    <lineage>
        <taxon>Eukaryota</taxon>
        <taxon>Metazoa</taxon>
        <taxon>Ecdysozoa</taxon>
        <taxon>Nematoda</taxon>
        <taxon>Chromadorea</taxon>
        <taxon>Rhabditida</taxon>
        <taxon>Rhabditina</taxon>
        <taxon>Rhabditomorpha</taxon>
        <taxon>Strongyloidea</taxon>
        <taxon>Metastrongylidae</taxon>
        <taxon>Angiostrongylus</taxon>
    </lineage>
</organism>
<accession>A0A0K0DPI6</accession>
<name>A0A0K0DPI6_ANGCA</name>
<evidence type="ECO:0000313" key="1">
    <source>
        <dbReference type="Proteomes" id="UP000035642"/>
    </source>
</evidence>